<proteinExistence type="predicted"/>
<reference evidence="1" key="1">
    <citation type="submission" date="2014-05" db="EMBL/GenBank/DDBJ databases">
        <authorList>
            <person name="Chronopoulou M."/>
        </authorList>
    </citation>
    <scope>NUCLEOTIDE SEQUENCE</scope>
    <source>
        <tissue evidence="1">Whole organism</tissue>
    </source>
</reference>
<dbReference type="EMBL" id="HACA01029733">
    <property type="protein sequence ID" value="CDW47094.1"/>
    <property type="molecule type" value="Transcribed_RNA"/>
</dbReference>
<organism evidence="1">
    <name type="scientific">Lepeophtheirus salmonis</name>
    <name type="common">Salmon louse</name>
    <name type="synonym">Caligus salmonis</name>
    <dbReference type="NCBI Taxonomy" id="72036"/>
    <lineage>
        <taxon>Eukaryota</taxon>
        <taxon>Metazoa</taxon>
        <taxon>Ecdysozoa</taxon>
        <taxon>Arthropoda</taxon>
        <taxon>Crustacea</taxon>
        <taxon>Multicrustacea</taxon>
        <taxon>Hexanauplia</taxon>
        <taxon>Copepoda</taxon>
        <taxon>Siphonostomatoida</taxon>
        <taxon>Caligidae</taxon>
        <taxon>Lepeophtheirus</taxon>
    </lineage>
</organism>
<protein>
    <submittedName>
        <fullName evidence="1">Uncharacterized protein</fullName>
    </submittedName>
</protein>
<dbReference type="AlphaFoldDB" id="A0A0K2V9D6"/>
<name>A0A0K2V9D6_LEPSM</name>
<sequence length="52" mass="6270">MFKVRGEWLERIILKYYHGFIYYSLFSSIQARSEENKKTVGLKNRLIGSKDR</sequence>
<evidence type="ECO:0000313" key="1">
    <source>
        <dbReference type="EMBL" id="CDW47094.1"/>
    </source>
</evidence>
<accession>A0A0K2V9D6</accession>